<feature type="transmembrane region" description="Helical" evidence="5">
    <location>
        <begin position="74"/>
        <end position="97"/>
    </location>
</feature>
<evidence type="ECO:0000313" key="7">
    <source>
        <dbReference type="EMBL" id="KAK0514877.1"/>
    </source>
</evidence>
<keyword evidence="3 5" id="KW-1133">Transmembrane helix</keyword>
<dbReference type="InterPro" id="IPR032805">
    <property type="entry name" value="Wax_synthase_dom"/>
</dbReference>
<keyword evidence="4 5" id="KW-0472">Membrane</keyword>
<evidence type="ECO:0000256" key="3">
    <source>
        <dbReference type="ARBA" id="ARBA00022989"/>
    </source>
</evidence>
<dbReference type="AlphaFoldDB" id="A0AA39R4T0"/>
<accession>A0AA39R4T0</accession>
<feature type="transmembrane region" description="Helical" evidence="5">
    <location>
        <begin position="140"/>
        <end position="164"/>
    </location>
</feature>
<evidence type="ECO:0000256" key="4">
    <source>
        <dbReference type="ARBA" id="ARBA00023136"/>
    </source>
</evidence>
<keyword evidence="2 5" id="KW-0812">Transmembrane</keyword>
<feature type="transmembrane region" description="Helical" evidence="5">
    <location>
        <begin position="28"/>
        <end position="44"/>
    </location>
</feature>
<evidence type="ECO:0000256" key="2">
    <source>
        <dbReference type="ARBA" id="ARBA00022692"/>
    </source>
</evidence>
<evidence type="ECO:0000256" key="5">
    <source>
        <dbReference type="SAM" id="Phobius"/>
    </source>
</evidence>
<feature type="transmembrane region" description="Helical" evidence="5">
    <location>
        <begin position="51"/>
        <end position="68"/>
    </location>
</feature>
<dbReference type="GO" id="GO:0016020">
    <property type="term" value="C:membrane"/>
    <property type="evidence" value="ECO:0007669"/>
    <property type="project" value="UniProtKB-SubCell"/>
</dbReference>
<proteinExistence type="predicted"/>
<reference evidence="7" key="1">
    <citation type="submission" date="2023-03" db="EMBL/GenBank/DDBJ databases">
        <title>Complete genome of Cladonia borealis.</title>
        <authorList>
            <person name="Park H."/>
        </authorList>
    </citation>
    <scope>NUCLEOTIDE SEQUENCE</scope>
    <source>
        <strain evidence="7">ANT050790</strain>
    </source>
</reference>
<dbReference type="Proteomes" id="UP001166286">
    <property type="component" value="Unassembled WGS sequence"/>
</dbReference>
<protein>
    <recommendedName>
        <fullName evidence="6">Wax synthase domain-containing protein</fullName>
    </recommendedName>
</protein>
<evidence type="ECO:0000256" key="1">
    <source>
        <dbReference type="ARBA" id="ARBA00004141"/>
    </source>
</evidence>
<comment type="caution">
    <text evidence="7">The sequence shown here is derived from an EMBL/GenBank/DDBJ whole genome shotgun (WGS) entry which is preliminary data.</text>
</comment>
<gene>
    <name evidence="7" type="ORF">JMJ35_002256</name>
</gene>
<feature type="domain" description="Wax synthase" evidence="6">
    <location>
        <begin position="239"/>
        <end position="323"/>
    </location>
</feature>
<sequence>MSLIASWAFRRDREPVCPSHLQAMTEHAPGLFAVSMFLGIVALHRGQIRRAILFILSTTSALLAFRFVQCIRPIELGGLAGLFILLWTIHMINLLFLDDHIPPEQARHLDTRLIRILFDYRGYARGLRNIRRRQREQPEVFPWLCQRFLAIACTVSTFALYILVIQEVLDTKQADFAPPKRTILRRIPEATSHEIMIRIWTVFDVFYSNWVIFAVVQHVLASIRVLLECDEPDYFIAFHGRLTQTYTIRRFWTFFWHKLTERDFAALGRLISHRIAGLQPGTVAARRCEEFNAFLISGVVHAMITVQLGFRCGYMEDIIFFCLNYAAMLAEELVQQTISPHVGRWQNGPVGRALGFLWVYGFFFWSLPKQQYPKIYCGIAGSKGRSGYSGAHQA</sequence>
<dbReference type="Pfam" id="PF13813">
    <property type="entry name" value="MBOAT_2"/>
    <property type="match status" value="1"/>
</dbReference>
<dbReference type="EMBL" id="JAFEKC020000004">
    <property type="protein sequence ID" value="KAK0514877.1"/>
    <property type="molecule type" value="Genomic_DNA"/>
</dbReference>
<keyword evidence="8" id="KW-1185">Reference proteome</keyword>
<evidence type="ECO:0000313" key="8">
    <source>
        <dbReference type="Proteomes" id="UP001166286"/>
    </source>
</evidence>
<organism evidence="7 8">
    <name type="scientific">Cladonia borealis</name>
    <dbReference type="NCBI Taxonomy" id="184061"/>
    <lineage>
        <taxon>Eukaryota</taxon>
        <taxon>Fungi</taxon>
        <taxon>Dikarya</taxon>
        <taxon>Ascomycota</taxon>
        <taxon>Pezizomycotina</taxon>
        <taxon>Lecanoromycetes</taxon>
        <taxon>OSLEUM clade</taxon>
        <taxon>Lecanoromycetidae</taxon>
        <taxon>Lecanorales</taxon>
        <taxon>Lecanorineae</taxon>
        <taxon>Cladoniaceae</taxon>
        <taxon>Cladonia</taxon>
    </lineage>
</organism>
<comment type="subcellular location">
    <subcellularLocation>
        <location evidence="1">Membrane</location>
        <topology evidence="1">Multi-pass membrane protein</topology>
    </subcellularLocation>
</comment>
<name>A0AA39R4T0_9LECA</name>
<evidence type="ECO:0000259" key="6">
    <source>
        <dbReference type="Pfam" id="PF13813"/>
    </source>
</evidence>